<feature type="region of interest" description="Disordered" evidence="5">
    <location>
        <begin position="1"/>
        <end position="27"/>
    </location>
</feature>
<dbReference type="GeneID" id="90002098"/>
<dbReference type="InterPro" id="IPR053187">
    <property type="entry name" value="Notoamide_regulator"/>
</dbReference>
<feature type="compositionally biased region" description="Polar residues" evidence="5">
    <location>
        <begin position="242"/>
        <end position="257"/>
    </location>
</feature>
<feature type="compositionally biased region" description="Low complexity" evidence="5">
    <location>
        <begin position="9"/>
        <end position="20"/>
    </location>
</feature>
<evidence type="ECO:0000256" key="2">
    <source>
        <dbReference type="ARBA" id="ARBA00023125"/>
    </source>
</evidence>
<dbReference type="Proteomes" id="UP001334248">
    <property type="component" value="Unassembled WGS sequence"/>
</dbReference>
<evidence type="ECO:0000256" key="5">
    <source>
        <dbReference type="SAM" id="MobiDB-lite"/>
    </source>
</evidence>
<keyword evidence="3" id="KW-0804">Transcription</keyword>
<evidence type="ECO:0000313" key="8">
    <source>
        <dbReference type="Proteomes" id="UP001334248"/>
    </source>
</evidence>
<dbReference type="InterPro" id="IPR001138">
    <property type="entry name" value="Zn2Cys6_DnaBD"/>
</dbReference>
<feature type="region of interest" description="Disordered" evidence="5">
    <location>
        <begin position="237"/>
        <end position="263"/>
    </location>
</feature>
<feature type="domain" description="Zn(2)-C6 fungal-type" evidence="6">
    <location>
        <begin position="33"/>
        <end position="63"/>
    </location>
</feature>
<dbReference type="SMART" id="SM00066">
    <property type="entry name" value="GAL4"/>
    <property type="match status" value="1"/>
</dbReference>
<dbReference type="EMBL" id="JAVHJV010000011">
    <property type="protein sequence ID" value="KAK5939345.1"/>
    <property type="molecule type" value="Genomic_DNA"/>
</dbReference>
<comment type="caution">
    <text evidence="7">The sequence shown here is derived from an EMBL/GenBank/DDBJ whole genome shotgun (WGS) entry which is preliminary data.</text>
</comment>
<keyword evidence="1" id="KW-0805">Transcription regulation</keyword>
<accession>A0ABR0RFI1</accession>
<reference evidence="7 8" key="1">
    <citation type="journal article" date="2023" name="Res Sq">
        <title>Genomic and morphological characterization of Knufia obscura isolated from the Mars 2020 spacecraft assembly facility.</title>
        <authorList>
            <person name="Chander A.M."/>
            <person name="Teixeira M.M."/>
            <person name="Singh N.K."/>
            <person name="Williams M.P."/>
            <person name="Parker C.W."/>
            <person name="Leo P."/>
            <person name="Stajich J.E."/>
            <person name="Torok T."/>
            <person name="Tighe S."/>
            <person name="Mason C.E."/>
            <person name="Venkateswaran K."/>
        </authorList>
    </citation>
    <scope>NUCLEOTIDE SEQUENCE [LARGE SCALE GENOMIC DNA]</scope>
    <source>
        <strain evidence="7 8">CCFEE 5817</strain>
    </source>
</reference>
<sequence>MDTPNSHRSSSSSLSPKLPSTRAQRRGLRTTNACEACKKRKTRCSGPPGTCDACRKVETFCHFNARLDTRRKLAYKPAAVQERQQYILHGLLQILKFGDEDEILKLINLIRSEASPQDIASCLRENVQSLQGRGILQNLDIDETDIMSLGLQGLFSHRAGKPGPKQSPKRIPSSMQSSLTGSHEIRSRPKEFNDESRSTSSAASSQHGVKKERDDDLPSSLVENNLMSSFVPFDTMSLPSEDMNQSSSGVSSYTTTEDPFPASRDAAYGDTNPRYMPYHPHSLGEYCRARQWPSGNPAAGSIAPHLTFNEHRGTIAPSSYQSFESPSSINAPNWVFPGTHTAIDAGAYPSRDPNDFKGMQYELSPSHSMPYNDWNIPQWSPGGGSVPPG</sequence>
<keyword evidence="4" id="KW-0539">Nucleus</keyword>
<dbReference type="Gene3D" id="4.10.240.10">
    <property type="entry name" value="Zn(2)-C6 fungal-type DNA-binding domain"/>
    <property type="match status" value="1"/>
</dbReference>
<organism evidence="7 8">
    <name type="scientific">Knufia obscura</name>
    <dbReference type="NCBI Taxonomy" id="1635080"/>
    <lineage>
        <taxon>Eukaryota</taxon>
        <taxon>Fungi</taxon>
        <taxon>Dikarya</taxon>
        <taxon>Ascomycota</taxon>
        <taxon>Pezizomycotina</taxon>
        <taxon>Eurotiomycetes</taxon>
        <taxon>Chaetothyriomycetidae</taxon>
        <taxon>Chaetothyriales</taxon>
        <taxon>Trichomeriaceae</taxon>
        <taxon>Knufia</taxon>
    </lineage>
</organism>
<dbReference type="PANTHER" id="PTHR47256:SF3">
    <property type="entry name" value="ZN(II)2CYS6 TRANSCRIPTION FACTOR (EUROFUNG)"/>
    <property type="match status" value="1"/>
</dbReference>
<dbReference type="SUPFAM" id="SSF57701">
    <property type="entry name" value="Zn2/Cys6 DNA-binding domain"/>
    <property type="match status" value="1"/>
</dbReference>
<dbReference type="PROSITE" id="PS00463">
    <property type="entry name" value="ZN2_CY6_FUNGAL_1"/>
    <property type="match status" value="1"/>
</dbReference>
<gene>
    <name evidence="7" type="ORF">PMZ80_008649</name>
</gene>
<dbReference type="PANTHER" id="PTHR47256">
    <property type="entry name" value="ZN(II)2CYS6 TRANSCRIPTION FACTOR (EUROFUNG)-RELATED"/>
    <property type="match status" value="1"/>
</dbReference>
<dbReference type="InterPro" id="IPR036864">
    <property type="entry name" value="Zn2-C6_fun-type_DNA-bd_sf"/>
</dbReference>
<dbReference type="Pfam" id="PF00172">
    <property type="entry name" value="Zn_clus"/>
    <property type="match status" value="1"/>
</dbReference>
<dbReference type="PROSITE" id="PS50048">
    <property type="entry name" value="ZN2_CY6_FUNGAL_2"/>
    <property type="match status" value="1"/>
</dbReference>
<dbReference type="CDD" id="cd00067">
    <property type="entry name" value="GAL4"/>
    <property type="match status" value="1"/>
</dbReference>
<dbReference type="RefSeq" id="XP_064727435.1">
    <property type="nucleotide sequence ID" value="XM_064877048.1"/>
</dbReference>
<evidence type="ECO:0000256" key="4">
    <source>
        <dbReference type="ARBA" id="ARBA00023242"/>
    </source>
</evidence>
<keyword evidence="2" id="KW-0238">DNA-binding</keyword>
<feature type="compositionally biased region" description="Basic and acidic residues" evidence="5">
    <location>
        <begin position="183"/>
        <end position="197"/>
    </location>
</feature>
<proteinExistence type="predicted"/>
<protein>
    <recommendedName>
        <fullName evidence="6">Zn(2)-C6 fungal-type domain-containing protein</fullName>
    </recommendedName>
</protein>
<feature type="region of interest" description="Disordered" evidence="5">
    <location>
        <begin position="155"/>
        <end position="219"/>
    </location>
</feature>
<keyword evidence="8" id="KW-1185">Reference proteome</keyword>
<evidence type="ECO:0000313" key="7">
    <source>
        <dbReference type="EMBL" id="KAK5939345.1"/>
    </source>
</evidence>
<evidence type="ECO:0000259" key="6">
    <source>
        <dbReference type="PROSITE" id="PS50048"/>
    </source>
</evidence>
<evidence type="ECO:0000256" key="3">
    <source>
        <dbReference type="ARBA" id="ARBA00023163"/>
    </source>
</evidence>
<evidence type="ECO:0000256" key="1">
    <source>
        <dbReference type="ARBA" id="ARBA00023015"/>
    </source>
</evidence>
<name>A0ABR0RFI1_9EURO</name>